<dbReference type="SUPFAM" id="SSF48726">
    <property type="entry name" value="Immunoglobulin"/>
    <property type="match status" value="4"/>
</dbReference>
<proteinExistence type="predicted"/>
<keyword evidence="15" id="KW-0325">Glycoprotein</keyword>
<comment type="caution">
    <text evidence="26">The sequence shown here is derived from an EMBL/GenBank/DDBJ whole genome shotgun (WGS) entry which is preliminary data.</text>
</comment>
<keyword evidence="20" id="KW-0460">Magnesium</keyword>
<keyword evidence="9 19" id="KW-0067">ATP-binding</keyword>
<keyword evidence="10 22" id="KW-1133">Transmembrane helix</keyword>
<dbReference type="AlphaFoldDB" id="A0A8S9Y6K5"/>
<dbReference type="OrthoDB" id="6597672at2759"/>
<gene>
    <name evidence="26" type="ORF">GE061_001268</name>
</gene>
<dbReference type="PANTHER" id="PTHR24416">
    <property type="entry name" value="TYROSINE-PROTEIN KINASE RECEPTOR"/>
    <property type="match status" value="1"/>
</dbReference>
<dbReference type="GO" id="GO:0043235">
    <property type="term" value="C:receptor complex"/>
    <property type="evidence" value="ECO:0007669"/>
    <property type="project" value="TreeGrafter"/>
</dbReference>
<dbReference type="SMART" id="SM00408">
    <property type="entry name" value="IGc2"/>
    <property type="match status" value="4"/>
</dbReference>
<dbReference type="GO" id="GO:0046872">
    <property type="term" value="F:metal ion binding"/>
    <property type="evidence" value="ECO:0007669"/>
    <property type="project" value="UniProtKB-KW"/>
</dbReference>
<evidence type="ECO:0000256" key="16">
    <source>
        <dbReference type="ARBA" id="ARBA00023319"/>
    </source>
</evidence>
<dbReference type="InterPro" id="IPR011009">
    <property type="entry name" value="Kinase-like_dom_sf"/>
</dbReference>
<accession>A0A8S9Y6K5</accession>
<evidence type="ECO:0000256" key="8">
    <source>
        <dbReference type="ARBA" id="ARBA00022777"/>
    </source>
</evidence>
<feature type="active site" description="Proton acceptor" evidence="18">
    <location>
        <position position="1030"/>
    </location>
</feature>
<evidence type="ECO:0000256" key="11">
    <source>
        <dbReference type="ARBA" id="ARBA00023136"/>
    </source>
</evidence>
<dbReference type="InterPro" id="IPR003599">
    <property type="entry name" value="Ig_sub"/>
</dbReference>
<dbReference type="PROSITE" id="PS50011">
    <property type="entry name" value="PROTEIN_KINASE_DOM"/>
    <property type="match status" value="1"/>
</dbReference>
<feature type="transmembrane region" description="Helical" evidence="22">
    <location>
        <begin position="732"/>
        <end position="754"/>
    </location>
</feature>
<evidence type="ECO:0000256" key="12">
    <source>
        <dbReference type="ARBA" id="ARBA00023137"/>
    </source>
</evidence>
<evidence type="ECO:0000256" key="22">
    <source>
        <dbReference type="SAM" id="Phobius"/>
    </source>
</evidence>
<dbReference type="PROSITE" id="PS00107">
    <property type="entry name" value="PROTEIN_KINASE_ATP"/>
    <property type="match status" value="1"/>
</dbReference>
<evidence type="ECO:0000313" key="26">
    <source>
        <dbReference type="EMBL" id="KAF6216917.1"/>
    </source>
</evidence>
<dbReference type="GO" id="GO:0007169">
    <property type="term" value="P:cell surface receptor protein tyrosine kinase signaling pathway"/>
    <property type="evidence" value="ECO:0007669"/>
    <property type="project" value="InterPro"/>
</dbReference>
<feature type="chain" id="PRO_5035928100" description="receptor protein-tyrosine kinase" evidence="23">
    <location>
        <begin position="25"/>
        <end position="1242"/>
    </location>
</feature>
<evidence type="ECO:0000256" key="17">
    <source>
        <dbReference type="ARBA" id="ARBA00051243"/>
    </source>
</evidence>
<dbReference type="InterPro" id="IPR008266">
    <property type="entry name" value="Tyr_kinase_AS"/>
</dbReference>
<dbReference type="InterPro" id="IPR050122">
    <property type="entry name" value="RTK"/>
</dbReference>
<dbReference type="FunFam" id="1.10.510.10:FF:000554">
    <property type="entry name" value="Predicted protein"/>
    <property type="match status" value="1"/>
</dbReference>
<dbReference type="InterPro" id="IPR000719">
    <property type="entry name" value="Prot_kinase_dom"/>
</dbReference>
<dbReference type="Proteomes" id="UP000466442">
    <property type="component" value="Linkage Group LG1"/>
</dbReference>
<evidence type="ECO:0000256" key="15">
    <source>
        <dbReference type="ARBA" id="ARBA00023180"/>
    </source>
</evidence>
<dbReference type="InterPro" id="IPR036179">
    <property type="entry name" value="Ig-like_dom_sf"/>
</dbReference>
<keyword evidence="6 22" id="KW-0812">Transmembrane</keyword>
<dbReference type="InterPro" id="IPR001245">
    <property type="entry name" value="Ser-Thr/Tyr_kinase_cat_dom"/>
</dbReference>
<dbReference type="Pfam" id="PF13927">
    <property type="entry name" value="Ig_3"/>
    <property type="match status" value="2"/>
</dbReference>
<evidence type="ECO:0000256" key="14">
    <source>
        <dbReference type="ARBA" id="ARBA00023170"/>
    </source>
</evidence>
<feature type="binding site" evidence="20">
    <location>
        <position position="784"/>
    </location>
    <ligand>
        <name>Mg(2+)</name>
        <dbReference type="ChEBI" id="CHEBI:18420"/>
    </ligand>
</feature>
<dbReference type="Pfam" id="PF07679">
    <property type="entry name" value="I-set"/>
    <property type="match status" value="1"/>
</dbReference>
<keyword evidence="13" id="KW-1015">Disulfide bond</keyword>
<dbReference type="PROSITE" id="PS00109">
    <property type="entry name" value="PROTEIN_KINASE_TYR"/>
    <property type="match status" value="1"/>
</dbReference>
<dbReference type="PIRSF" id="PIRSF000615">
    <property type="entry name" value="TyrPK_CSF1-R"/>
    <property type="match status" value="1"/>
</dbReference>
<dbReference type="GO" id="GO:0004714">
    <property type="term" value="F:transmembrane receptor protein tyrosine kinase activity"/>
    <property type="evidence" value="ECO:0007669"/>
    <property type="project" value="UniProtKB-EC"/>
</dbReference>
<dbReference type="FunFam" id="3.30.200.20:FF:000384">
    <property type="entry name" value="Receptor protein-tyrosine kinase"/>
    <property type="match status" value="1"/>
</dbReference>
<evidence type="ECO:0000256" key="21">
    <source>
        <dbReference type="PROSITE-ProRule" id="PRU10141"/>
    </source>
</evidence>
<keyword evidence="27" id="KW-1185">Reference proteome</keyword>
<dbReference type="InterPro" id="IPR007110">
    <property type="entry name" value="Ig-like_dom"/>
</dbReference>
<keyword evidence="4" id="KW-0597">Phosphoprotein</keyword>
<keyword evidence="8" id="KW-0418">Kinase</keyword>
<keyword evidence="5" id="KW-0808">Transferase</keyword>
<dbReference type="EMBL" id="WIXP02000001">
    <property type="protein sequence ID" value="KAF6216917.1"/>
    <property type="molecule type" value="Genomic_DNA"/>
</dbReference>
<comment type="catalytic activity">
    <reaction evidence="17">
        <text>L-tyrosyl-[protein] + ATP = O-phospho-L-tyrosyl-[protein] + ADP + H(+)</text>
        <dbReference type="Rhea" id="RHEA:10596"/>
        <dbReference type="Rhea" id="RHEA-COMP:10136"/>
        <dbReference type="Rhea" id="RHEA-COMP:20101"/>
        <dbReference type="ChEBI" id="CHEBI:15378"/>
        <dbReference type="ChEBI" id="CHEBI:30616"/>
        <dbReference type="ChEBI" id="CHEBI:46858"/>
        <dbReference type="ChEBI" id="CHEBI:61978"/>
        <dbReference type="ChEBI" id="CHEBI:456216"/>
        <dbReference type="EC" id="2.7.10.1"/>
    </reaction>
</comment>
<keyword evidence="16" id="KW-0393">Immunoglobulin domain</keyword>
<feature type="domain" description="Ig-like" evidence="25">
    <location>
        <begin position="634"/>
        <end position="721"/>
    </location>
</feature>
<evidence type="ECO:0000256" key="23">
    <source>
        <dbReference type="SAM" id="SignalP"/>
    </source>
</evidence>
<keyword evidence="11 22" id="KW-0472">Membrane</keyword>
<feature type="binding site" evidence="19">
    <location>
        <position position="1034"/>
    </location>
    <ligand>
        <name>ATP</name>
        <dbReference type="ChEBI" id="CHEBI:30616"/>
    </ligand>
</feature>
<dbReference type="GO" id="GO:0005524">
    <property type="term" value="F:ATP binding"/>
    <property type="evidence" value="ECO:0007669"/>
    <property type="project" value="UniProtKB-UniRule"/>
</dbReference>
<evidence type="ECO:0000256" key="4">
    <source>
        <dbReference type="ARBA" id="ARBA00022553"/>
    </source>
</evidence>
<dbReference type="SUPFAM" id="SSF56112">
    <property type="entry name" value="Protein kinase-like (PK-like)"/>
    <property type="match status" value="1"/>
</dbReference>
<dbReference type="Gene3D" id="1.10.510.10">
    <property type="entry name" value="Transferase(Phosphotransferase) domain 1"/>
    <property type="match status" value="1"/>
</dbReference>
<feature type="signal peptide" evidence="23">
    <location>
        <begin position="1"/>
        <end position="24"/>
    </location>
</feature>
<evidence type="ECO:0000256" key="13">
    <source>
        <dbReference type="ARBA" id="ARBA00023157"/>
    </source>
</evidence>
<dbReference type="GO" id="GO:0005886">
    <property type="term" value="C:plasma membrane"/>
    <property type="evidence" value="ECO:0007669"/>
    <property type="project" value="UniProtKB-SubCell"/>
</dbReference>
<evidence type="ECO:0000259" key="24">
    <source>
        <dbReference type="PROSITE" id="PS50011"/>
    </source>
</evidence>
<evidence type="ECO:0000259" key="25">
    <source>
        <dbReference type="PROSITE" id="PS50835"/>
    </source>
</evidence>
<evidence type="ECO:0000256" key="18">
    <source>
        <dbReference type="PIRSR" id="PIRSR000615-1"/>
    </source>
</evidence>
<evidence type="ECO:0000256" key="7">
    <source>
        <dbReference type="ARBA" id="ARBA00022741"/>
    </source>
</evidence>
<feature type="binding site" evidence="20">
    <location>
        <position position="1048"/>
    </location>
    <ligand>
        <name>Mg(2+)</name>
        <dbReference type="ChEBI" id="CHEBI:18420"/>
    </ligand>
</feature>
<keyword evidence="7 19" id="KW-0547">Nucleotide-binding</keyword>
<evidence type="ECO:0000256" key="1">
    <source>
        <dbReference type="ARBA" id="ARBA00004251"/>
    </source>
</evidence>
<keyword evidence="14" id="KW-0675">Receptor</keyword>
<dbReference type="FunFam" id="2.60.40.10:FF:000032">
    <property type="entry name" value="palladin isoform X1"/>
    <property type="match status" value="1"/>
</dbReference>
<feature type="domain" description="Ig-like" evidence="25">
    <location>
        <begin position="209"/>
        <end position="312"/>
    </location>
</feature>
<dbReference type="PROSITE" id="PS00240">
    <property type="entry name" value="RECEPTOR_TYR_KIN_III"/>
    <property type="match status" value="1"/>
</dbReference>
<reference evidence="26" key="1">
    <citation type="journal article" date="2021" name="Mol. Ecol. Resour.">
        <title>Apolygus lucorum genome provides insights into omnivorousness and mesophyll feeding.</title>
        <authorList>
            <person name="Liu Y."/>
            <person name="Liu H."/>
            <person name="Wang H."/>
            <person name="Huang T."/>
            <person name="Liu B."/>
            <person name="Yang B."/>
            <person name="Yin L."/>
            <person name="Li B."/>
            <person name="Zhang Y."/>
            <person name="Zhang S."/>
            <person name="Jiang F."/>
            <person name="Zhang X."/>
            <person name="Ren Y."/>
            <person name="Wang B."/>
            <person name="Wang S."/>
            <person name="Lu Y."/>
            <person name="Wu K."/>
            <person name="Fan W."/>
            <person name="Wang G."/>
        </authorList>
    </citation>
    <scope>NUCLEOTIDE SEQUENCE</scope>
    <source>
        <strain evidence="26">12Hb</strain>
    </source>
</reference>
<dbReference type="InterPro" id="IPR013098">
    <property type="entry name" value="Ig_I-set"/>
</dbReference>
<dbReference type="PANTHER" id="PTHR24416:SF600">
    <property type="entry name" value="PDGF- AND VEGF-RECEPTOR RELATED, ISOFORM J"/>
    <property type="match status" value="1"/>
</dbReference>
<feature type="binding site" evidence="20">
    <location>
        <position position="1035"/>
    </location>
    <ligand>
        <name>Mg(2+)</name>
        <dbReference type="ChEBI" id="CHEBI:18420"/>
    </ligand>
</feature>
<evidence type="ECO:0000313" key="27">
    <source>
        <dbReference type="Proteomes" id="UP000466442"/>
    </source>
</evidence>
<evidence type="ECO:0000256" key="9">
    <source>
        <dbReference type="ARBA" id="ARBA00022840"/>
    </source>
</evidence>
<dbReference type="Gene3D" id="2.60.40.10">
    <property type="entry name" value="Immunoglobulins"/>
    <property type="match status" value="6"/>
</dbReference>
<dbReference type="InterPro" id="IPR017441">
    <property type="entry name" value="Protein_kinase_ATP_BS"/>
</dbReference>
<evidence type="ECO:0000256" key="6">
    <source>
        <dbReference type="ARBA" id="ARBA00022692"/>
    </source>
</evidence>
<sequence length="1242" mass="139210">MARMSKFPRALCFLAVIFPTVIQGLTITPAEKEMTIAAGSTFVILCEDDQPVEWAFENPEDEPPPTNVIITPEGNQSKLTIEDASFLNVKQYTCSSTTSKEEGSIYIFVRDVTHLLVSQEEQNIFSFFENEDVIVPCKPSFPDVKVELQKVDVSEILAYDNKRGFTVRLNRAKHIDCVGTLVLGSSIHSTKIMYEAEQMQDQPEDINTPEIELVGGGPDGHVTVGRNVTLRCSLEGPPGVHHDFQWTKPTTISPNDVRFVVDAPSVRTKYPPNSNQAYYLATSNLFIHNVRKSDEGFYMCTVSAGFQKKSFAYDFKVFDNAQVFLNLTPVGSLTYTSRPGKPEVILVALIAAHPIPEITWYGPDGRRIWRNKKYNITGDMESTHLIVYNPTTSDIGNYTVKAKNKAGEKVLNYMLHIEGEPLIEIAQNSKAYLLKTKQNLTCRVIGYPKPTTEMSFRQCSSPEECSSIIPLHAVASCQNPPVVCNYTATIQITHQGIVSCTAYNRLGKKSATSFIHITDIPDEFHVYNNSLGNGKISDLDPILLECGASKNSYMNDLVWKFKRHGENIPIVLDEEVLEERDGIKIGKNETDLSYWSTLNILLPRTNQSGIYTCSGHFKEDHSMNSFSTIINVLPSVTPSFNDVKGNNSHHDVSPGGPLTWYCNASGNPLPTYSWYKNGVRLSEKDPRVMYRVVFDIKSVQGSDEGTYRCVASNKKGSASLVFNLKIKKKEGIVHWIVISVSTLVILVFVAIVIYQRRKIKQEKKAREEVFPADLYFFREGNVEYLNPNLDIADQAEFLPYNQAWEFPIEKLKLGKQLGFGAFGVVMKAEATGLRNDEEKTIVAVKMVKKNSDLDLIKALASELKIMANLGQHVNVVNLLGACTRNIANKELLVIVEFCKFGNLHDFLLTHRDSFINQVNPGSGNLEIIPSNNSMGFPVGVSRSNSNYRGGSAYNTAGSNCATVTTDMTSLSATPIGEDGYLLNKELSQHYQGDFQQTEKKTICTQDLLCWGFQIAKGMEYLASRKVLHGDLAARNVLLADNNVVKICDFGLAKSMYKKEIYTKAGHQLLPIKWMSIEALEDRVFSTQSDIWAYGIVLWELFTLSRTPYPGVQPADVLTILRSGYRMEKPEYATEDVYNVMIESWNKSPMLRPSFTECAERLGNMLEESVKQHFMDLNNPYVEFNSNQPIGRDYLSILNPPTYVNCTSDHNEGNDYTPMRCYKPEDGEKDAVELRPMLAQPGS</sequence>
<evidence type="ECO:0000256" key="20">
    <source>
        <dbReference type="PIRSR" id="PIRSR000615-3"/>
    </source>
</evidence>
<organism evidence="26 27">
    <name type="scientific">Apolygus lucorum</name>
    <name type="common">Small green plant bug</name>
    <name type="synonym">Lygocoris lucorum</name>
    <dbReference type="NCBI Taxonomy" id="248454"/>
    <lineage>
        <taxon>Eukaryota</taxon>
        <taxon>Metazoa</taxon>
        <taxon>Ecdysozoa</taxon>
        <taxon>Arthropoda</taxon>
        <taxon>Hexapoda</taxon>
        <taxon>Insecta</taxon>
        <taxon>Pterygota</taxon>
        <taxon>Neoptera</taxon>
        <taxon>Paraneoptera</taxon>
        <taxon>Hemiptera</taxon>
        <taxon>Heteroptera</taxon>
        <taxon>Panheteroptera</taxon>
        <taxon>Cimicomorpha</taxon>
        <taxon>Miridae</taxon>
        <taxon>Mirini</taxon>
        <taxon>Apolygus</taxon>
    </lineage>
</organism>
<evidence type="ECO:0000256" key="3">
    <source>
        <dbReference type="ARBA" id="ARBA00022475"/>
    </source>
</evidence>
<evidence type="ECO:0000256" key="5">
    <source>
        <dbReference type="ARBA" id="ARBA00022679"/>
    </source>
</evidence>
<evidence type="ECO:0000256" key="10">
    <source>
        <dbReference type="ARBA" id="ARBA00022989"/>
    </source>
</evidence>
<feature type="binding site" evidence="21">
    <location>
        <position position="849"/>
    </location>
    <ligand>
        <name>ATP</name>
        <dbReference type="ChEBI" id="CHEBI:30616"/>
    </ligand>
</feature>
<evidence type="ECO:0000256" key="19">
    <source>
        <dbReference type="PIRSR" id="PIRSR000615-2"/>
    </source>
</evidence>
<dbReference type="SMART" id="SM00220">
    <property type="entry name" value="S_TKc"/>
    <property type="match status" value="1"/>
</dbReference>
<feature type="binding site" evidence="19">
    <location>
        <position position="845"/>
    </location>
    <ligand>
        <name>ATP</name>
        <dbReference type="ChEBI" id="CHEBI:30616"/>
    </ligand>
</feature>
<dbReference type="EC" id="2.7.10.1" evidence="2"/>
<dbReference type="InterPro" id="IPR003598">
    <property type="entry name" value="Ig_sub2"/>
</dbReference>
<keyword evidence="12" id="KW-0829">Tyrosine-protein kinase</keyword>
<keyword evidence="3" id="KW-1003">Cell membrane</keyword>
<keyword evidence="20" id="KW-0479">Metal-binding</keyword>
<dbReference type="PROSITE" id="PS50835">
    <property type="entry name" value="IG_LIKE"/>
    <property type="match status" value="2"/>
</dbReference>
<dbReference type="SMART" id="SM00409">
    <property type="entry name" value="IG"/>
    <property type="match status" value="5"/>
</dbReference>
<dbReference type="Pfam" id="PF07714">
    <property type="entry name" value="PK_Tyr_Ser-Thr"/>
    <property type="match status" value="1"/>
</dbReference>
<name>A0A8S9Y6K5_APOLU</name>
<dbReference type="Gene3D" id="3.30.200.20">
    <property type="entry name" value="Phosphorylase Kinase, domain 1"/>
    <property type="match status" value="1"/>
</dbReference>
<keyword evidence="23" id="KW-0732">Signal</keyword>
<feature type="binding site" evidence="19">
    <location>
        <begin position="818"/>
        <end position="825"/>
    </location>
    <ligand>
        <name>ATP</name>
        <dbReference type="ChEBI" id="CHEBI:30616"/>
    </ligand>
</feature>
<dbReference type="InterPro" id="IPR001824">
    <property type="entry name" value="Tyr_kinase_rcpt_3_CS"/>
</dbReference>
<protein>
    <recommendedName>
        <fullName evidence="2">receptor protein-tyrosine kinase</fullName>
        <ecNumber evidence="2">2.7.10.1</ecNumber>
    </recommendedName>
</protein>
<dbReference type="CDD" id="cd00096">
    <property type="entry name" value="Ig"/>
    <property type="match status" value="2"/>
</dbReference>
<feature type="domain" description="Protein kinase" evidence="24">
    <location>
        <begin position="811"/>
        <end position="1174"/>
    </location>
</feature>
<dbReference type="InterPro" id="IPR013783">
    <property type="entry name" value="Ig-like_fold"/>
</dbReference>
<comment type="subcellular location">
    <subcellularLocation>
        <location evidence="1">Cell membrane</location>
        <topology evidence="1">Single-pass type I membrane protein</topology>
    </subcellularLocation>
</comment>
<evidence type="ECO:0000256" key="2">
    <source>
        <dbReference type="ARBA" id="ARBA00011902"/>
    </source>
</evidence>